<sequence length="48" mass="4810">MGRLTLAGIGKDYEGVAAGCSMPPECCTSAGSEADGSAEMPSDEFNPV</sequence>
<protein>
    <submittedName>
        <fullName evidence="2">Uncharacterized protein</fullName>
    </submittedName>
</protein>
<feature type="region of interest" description="Disordered" evidence="1">
    <location>
        <begin position="28"/>
        <end position="48"/>
    </location>
</feature>
<reference evidence="2 3" key="1">
    <citation type="submission" date="2020-03" db="EMBL/GenBank/DDBJ databases">
        <title>Identification of Halomonas strains.</title>
        <authorList>
            <person name="Xiao Z."/>
            <person name="Dong F."/>
            <person name="Wang Z."/>
            <person name="Zhao J.-Y."/>
        </authorList>
    </citation>
    <scope>NUCLEOTIDE SEQUENCE [LARGE SCALE GENOMIC DNA]</scope>
    <source>
        <strain evidence="2 3">DX6</strain>
    </source>
</reference>
<proteinExistence type="predicted"/>
<dbReference type="RefSeq" id="WP_167113608.1">
    <property type="nucleotide sequence ID" value="NZ_JAAQTO010000024.1"/>
</dbReference>
<name>A0ABX0PT44_9GAMM</name>
<keyword evidence="3" id="KW-1185">Reference proteome</keyword>
<evidence type="ECO:0000313" key="2">
    <source>
        <dbReference type="EMBL" id="NIC05731.1"/>
    </source>
</evidence>
<gene>
    <name evidence="2" type="ORF">HBJ55_09865</name>
</gene>
<evidence type="ECO:0000313" key="3">
    <source>
        <dbReference type="Proteomes" id="UP001318321"/>
    </source>
</evidence>
<evidence type="ECO:0000256" key="1">
    <source>
        <dbReference type="SAM" id="MobiDB-lite"/>
    </source>
</evidence>
<accession>A0ABX0PT44</accession>
<dbReference type="EMBL" id="JAAQTO010000024">
    <property type="protein sequence ID" value="NIC05731.1"/>
    <property type="molecule type" value="Genomic_DNA"/>
</dbReference>
<comment type="caution">
    <text evidence="2">The sequence shown here is derived from an EMBL/GenBank/DDBJ whole genome shotgun (WGS) entry which is preliminary data.</text>
</comment>
<organism evidence="2 3">
    <name type="scientific">Billgrantia bachuensis</name>
    <dbReference type="NCBI Taxonomy" id="2717286"/>
    <lineage>
        <taxon>Bacteria</taxon>
        <taxon>Pseudomonadati</taxon>
        <taxon>Pseudomonadota</taxon>
        <taxon>Gammaproteobacteria</taxon>
        <taxon>Oceanospirillales</taxon>
        <taxon>Halomonadaceae</taxon>
        <taxon>Billgrantia</taxon>
    </lineage>
</organism>
<dbReference type="Proteomes" id="UP001318321">
    <property type="component" value="Unassembled WGS sequence"/>
</dbReference>